<sequence length="328" mass="36000">MERPYPVMDERRLPAVPRKFWGSARRPLTDLPAAGPGTALVLHVGGRCIAVTEGNRLTGAEEALLEATSVSLVDLRPRTFGVELNVPSADPADTFDIHVVFQARVDRAEIAAECGAIDLAAELRRYVRRDGKLLKIGSDYRVHEIAEVRELVEARVEAYCELLPYEGAPGVSVAFRLAEVGTPNKLREHAVTIRDEVWQQELANLRNLGEDVSVARLKALVEQGAPALTALGLARGEYGLGDAVREARSDEDAARRHLIEVLRIMDVDFVTVDTQRIVDSLLHQITRSAVDPGHSRPLARGTEASALTGGRPRKENDENPPDESDLYD</sequence>
<protein>
    <recommendedName>
        <fullName evidence="4">Band 7 domain-containing protein</fullName>
    </recommendedName>
</protein>
<evidence type="ECO:0000313" key="3">
    <source>
        <dbReference type="Proteomes" id="UP001596435"/>
    </source>
</evidence>
<keyword evidence="3" id="KW-1185">Reference proteome</keyword>
<accession>A0ABW2G4B7</accession>
<dbReference type="Proteomes" id="UP001596435">
    <property type="component" value="Unassembled WGS sequence"/>
</dbReference>
<evidence type="ECO:0008006" key="4">
    <source>
        <dbReference type="Google" id="ProtNLM"/>
    </source>
</evidence>
<comment type="caution">
    <text evidence="2">The sequence shown here is derived from an EMBL/GenBank/DDBJ whole genome shotgun (WGS) entry which is preliminary data.</text>
</comment>
<feature type="region of interest" description="Disordered" evidence="1">
    <location>
        <begin position="291"/>
        <end position="328"/>
    </location>
</feature>
<evidence type="ECO:0000313" key="2">
    <source>
        <dbReference type="EMBL" id="MFC7184299.1"/>
    </source>
</evidence>
<feature type="compositionally biased region" description="Acidic residues" evidence="1">
    <location>
        <begin position="318"/>
        <end position="328"/>
    </location>
</feature>
<dbReference type="RefSeq" id="WP_345706113.1">
    <property type="nucleotide sequence ID" value="NZ_BAABKV010000001.1"/>
</dbReference>
<reference evidence="3" key="1">
    <citation type="journal article" date="2019" name="Int. J. Syst. Evol. Microbiol.">
        <title>The Global Catalogue of Microorganisms (GCM) 10K type strain sequencing project: providing services to taxonomists for standard genome sequencing and annotation.</title>
        <authorList>
            <consortium name="The Broad Institute Genomics Platform"/>
            <consortium name="The Broad Institute Genome Sequencing Center for Infectious Disease"/>
            <person name="Wu L."/>
            <person name="Ma J."/>
        </authorList>
    </citation>
    <scope>NUCLEOTIDE SEQUENCE [LARGE SCALE GENOMIC DNA]</scope>
    <source>
        <strain evidence="3">CGMCC 1.12859</strain>
    </source>
</reference>
<organism evidence="2 3">
    <name type="scientific">Kitasatospora paranensis</name>
    <dbReference type="NCBI Taxonomy" id="258053"/>
    <lineage>
        <taxon>Bacteria</taxon>
        <taxon>Bacillati</taxon>
        <taxon>Actinomycetota</taxon>
        <taxon>Actinomycetes</taxon>
        <taxon>Kitasatosporales</taxon>
        <taxon>Streptomycetaceae</taxon>
        <taxon>Kitasatospora</taxon>
    </lineage>
</organism>
<gene>
    <name evidence="2" type="ORF">ACFQMG_32580</name>
</gene>
<name>A0ABW2G4B7_9ACTN</name>
<evidence type="ECO:0000256" key="1">
    <source>
        <dbReference type="SAM" id="MobiDB-lite"/>
    </source>
</evidence>
<dbReference type="EMBL" id="JBHTAJ010000096">
    <property type="protein sequence ID" value="MFC7184299.1"/>
    <property type="molecule type" value="Genomic_DNA"/>
</dbReference>
<proteinExistence type="predicted"/>